<feature type="region of interest" description="Disordered" evidence="1">
    <location>
        <begin position="343"/>
        <end position="463"/>
    </location>
</feature>
<reference evidence="2" key="1">
    <citation type="submission" date="2023-10" db="EMBL/GenBank/DDBJ databases">
        <authorList>
            <person name="Chen Y."/>
            <person name="Shah S."/>
            <person name="Dougan E. K."/>
            <person name="Thang M."/>
            <person name="Chan C."/>
        </authorList>
    </citation>
    <scope>NUCLEOTIDE SEQUENCE [LARGE SCALE GENOMIC DNA]</scope>
</reference>
<evidence type="ECO:0000256" key="1">
    <source>
        <dbReference type="SAM" id="MobiDB-lite"/>
    </source>
</evidence>
<accession>A0ABN9X8J1</accession>
<feature type="compositionally biased region" description="Basic and acidic residues" evidence="1">
    <location>
        <begin position="343"/>
        <end position="367"/>
    </location>
</feature>
<feature type="region of interest" description="Disordered" evidence="1">
    <location>
        <begin position="233"/>
        <end position="277"/>
    </location>
</feature>
<name>A0ABN9X8J1_9DINO</name>
<dbReference type="Proteomes" id="UP001189429">
    <property type="component" value="Unassembled WGS sequence"/>
</dbReference>
<proteinExistence type="predicted"/>
<dbReference type="EMBL" id="CAUYUJ010019913">
    <property type="protein sequence ID" value="CAK0894527.1"/>
    <property type="molecule type" value="Genomic_DNA"/>
</dbReference>
<organism evidence="2 3">
    <name type="scientific">Prorocentrum cordatum</name>
    <dbReference type="NCBI Taxonomy" id="2364126"/>
    <lineage>
        <taxon>Eukaryota</taxon>
        <taxon>Sar</taxon>
        <taxon>Alveolata</taxon>
        <taxon>Dinophyceae</taxon>
        <taxon>Prorocentrales</taxon>
        <taxon>Prorocentraceae</taxon>
        <taxon>Prorocentrum</taxon>
    </lineage>
</organism>
<gene>
    <name evidence="2" type="ORF">PCOR1329_LOCUS73556</name>
</gene>
<sequence>MGRGSRQTCSDAEGIAHALGEFVTRPDFCDYGSKMDKSPVEQDKLTAARDMLRALHEVASNLSLNQLGMEKPLKDIAGDGSAIELNKKFIDDWATEQDEDEDSQPLVLKRPAAACPGSVSDDDSAKPRKRSKAKSDGSSIVEVVKPAAVSSLPNPDEDDFEYGFDAEMRCAWHKKINGGKKAIIEFSEDVWVPELAKRCDPVMAKFPNGYVREVLMCTVAMWQNGEDQAPAAKLNQHAADKEKTDKPSEKGKSPQQQGEEFETATGAGEKKKLRWETPKGDDVVSVNFIWDGPKGSQKQRLCRVQENGKNFFQINCKHFDSEEDAMEFMKNRALRYAAGTITKEEAEQEKKHYIDQRAPRTAEEKPNAARKKPRTTEEKPKVADGVQTPPSTRPRCPSPQPQISAGEAGAVHSQNERELEGDLKQSGDLAKSKGSNALCLGGERSGIISPPNFTDSENSDCDQ</sequence>
<feature type="compositionally biased region" description="Basic and acidic residues" evidence="1">
    <location>
        <begin position="268"/>
        <end position="277"/>
    </location>
</feature>
<comment type="caution">
    <text evidence="2">The sequence shown here is derived from an EMBL/GenBank/DDBJ whole genome shotgun (WGS) entry which is preliminary data.</text>
</comment>
<feature type="compositionally biased region" description="Basic and acidic residues" evidence="1">
    <location>
        <begin position="238"/>
        <end position="252"/>
    </location>
</feature>
<evidence type="ECO:0000313" key="3">
    <source>
        <dbReference type="Proteomes" id="UP001189429"/>
    </source>
</evidence>
<evidence type="ECO:0000313" key="2">
    <source>
        <dbReference type="EMBL" id="CAK0894527.1"/>
    </source>
</evidence>
<feature type="compositionally biased region" description="Basic and acidic residues" evidence="1">
    <location>
        <begin position="414"/>
        <end position="425"/>
    </location>
</feature>
<protein>
    <submittedName>
        <fullName evidence="2">Uncharacterized protein</fullName>
    </submittedName>
</protein>
<keyword evidence="3" id="KW-1185">Reference proteome</keyword>
<feature type="region of interest" description="Disordered" evidence="1">
    <location>
        <begin position="96"/>
        <end position="138"/>
    </location>
</feature>